<comment type="subunit">
    <text evidence="6">PSII is composed of 1 copy each of membrane proteins PsbA, PsbB, PsbC, PsbD, PsbE, PsbF, PsbH, PsbI, PsbJ, PsbK, PsbL, PsbM, PsbT, PsbX, PsbY, PsbZ, Psb30/Ycf12, at least 3 peripheral proteins of the oxygen-evolving complex and a large number of cofactors. It forms dimeric complexes.</text>
</comment>
<name>A0A3Q8R2M6_9STRA</name>
<keyword evidence="2 6" id="KW-0812">Transmembrane</keyword>
<protein>
    <recommendedName>
        <fullName evidence="6">Photosystem II reaction center protein X</fullName>
    </recommendedName>
</protein>
<evidence type="ECO:0000256" key="1">
    <source>
        <dbReference type="ARBA" id="ARBA00022531"/>
    </source>
</evidence>
<reference evidence="7" key="1">
    <citation type="journal article" date="2014" name="Mar. Genomics">
        <title>The chloroplast genome of the diatom Seminavis robusta: New features introduced through multiple mechanisms of horizontal gene transfer.</title>
        <authorList>
            <person name="Brembu T."/>
            <person name="Winge P."/>
            <person name="Klungerud A.T."/>
            <person name="Nederbragt A.J."/>
            <person name="Jakobsen K.S."/>
            <person name="Bones A.M."/>
        </authorList>
    </citation>
    <scope>NUCLEOTIDE SEQUENCE</scope>
    <source>
        <strain evidence="7">D6</strain>
    </source>
</reference>
<sequence>MSPSLANFLSSLIAGAVVLAAIAGALAFISNSDRVQRS</sequence>
<dbReference type="Gene3D" id="1.20.5.510">
    <property type="entry name" value="Single helix bin"/>
    <property type="match status" value="1"/>
</dbReference>
<gene>
    <name evidence="6 7" type="primary">psbX</name>
</gene>
<evidence type="ECO:0000256" key="6">
    <source>
        <dbReference type="HAMAP-Rule" id="MF_01386"/>
    </source>
</evidence>
<dbReference type="AlphaFoldDB" id="A0A3Q8R2M6"/>
<dbReference type="InterPro" id="IPR023431">
    <property type="entry name" value="PSII_PsbX_type_1_subfam"/>
</dbReference>
<evidence type="ECO:0000313" key="7">
    <source>
        <dbReference type="EMBL" id="AZJ16703.1"/>
    </source>
</evidence>
<evidence type="ECO:0000256" key="4">
    <source>
        <dbReference type="ARBA" id="ARBA00023136"/>
    </source>
</evidence>
<dbReference type="GO" id="GO:0009535">
    <property type="term" value="C:chloroplast thylakoid membrane"/>
    <property type="evidence" value="ECO:0007669"/>
    <property type="project" value="UniProtKB-SubCell"/>
</dbReference>
<geneLocation type="chloroplast" evidence="7"/>
<accession>A0A3Q8R2M6</accession>
<evidence type="ECO:0000256" key="3">
    <source>
        <dbReference type="ARBA" id="ARBA00022989"/>
    </source>
</evidence>
<keyword evidence="4 6" id="KW-0472">Membrane</keyword>
<dbReference type="Pfam" id="PF06596">
    <property type="entry name" value="PsbX"/>
    <property type="match status" value="1"/>
</dbReference>
<dbReference type="EMBL" id="MH356727">
    <property type="protein sequence ID" value="AZJ16703.1"/>
    <property type="molecule type" value="Genomic_DNA"/>
</dbReference>
<evidence type="ECO:0000256" key="5">
    <source>
        <dbReference type="ARBA" id="ARBA00023276"/>
    </source>
</evidence>
<dbReference type="InterPro" id="IPR009518">
    <property type="entry name" value="PSII_PsbX"/>
</dbReference>
<comment type="function">
    <text evidence="6">Involved in the binding and/or turnover of quinones at the Q(B) site of photosystem II (PSII). PSII is a light-driven water plastoquinone oxidoreductase, using light energy to abstract electrons from H(2)O, generating a proton gradient subsequently used for ATP formation.</text>
</comment>
<dbReference type="GO" id="GO:0009523">
    <property type="term" value="C:photosystem II"/>
    <property type="evidence" value="ECO:0007669"/>
    <property type="project" value="UniProtKB-KW"/>
</dbReference>
<keyword evidence="3 6" id="KW-1133">Transmembrane helix</keyword>
<keyword evidence="1 6" id="KW-0602">Photosynthesis</keyword>
<evidence type="ECO:0000256" key="2">
    <source>
        <dbReference type="ARBA" id="ARBA00022692"/>
    </source>
</evidence>
<keyword evidence="5 6" id="KW-0604">Photosystem II</keyword>
<reference evidence="7" key="2">
    <citation type="submission" date="2018-05" db="EMBL/GenBank/DDBJ databases">
        <authorList>
            <person name="Brembu T."/>
            <person name="Winge P."/>
            <person name="Klungerud A.T."/>
            <person name="Nederbragt A.J."/>
            <person name="Jakobsen K.S."/>
            <person name="Bones A.M."/>
        </authorList>
    </citation>
    <scope>NUCLEOTIDE SEQUENCE</scope>
    <source>
        <strain evidence="7">D6</strain>
    </source>
</reference>
<dbReference type="GO" id="GO:0015979">
    <property type="term" value="P:photosynthesis"/>
    <property type="evidence" value="ECO:0007669"/>
    <property type="project" value="UniProtKB-UniRule"/>
</dbReference>
<keyword evidence="6" id="KW-0793">Thylakoid</keyword>
<comment type="subcellular location">
    <subcellularLocation>
        <location evidence="6">Plastid</location>
        <location evidence="6">Chloroplast thylakoid membrane</location>
        <topology evidence="6">Single-pass membrane protein</topology>
    </subcellularLocation>
</comment>
<keyword evidence="7" id="KW-0150">Chloroplast</keyword>
<keyword evidence="7" id="KW-0934">Plastid</keyword>
<dbReference type="HAMAP" id="MF_01386">
    <property type="entry name" value="PSII_PsbX_1"/>
    <property type="match status" value="1"/>
</dbReference>
<organism evidence="7">
    <name type="scientific">Seminavis robusta</name>
    <dbReference type="NCBI Taxonomy" id="568900"/>
    <lineage>
        <taxon>Eukaryota</taxon>
        <taxon>Sar</taxon>
        <taxon>Stramenopiles</taxon>
        <taxon>Ochrophyta</taxon>
        <taxon>Bacillariophyta</taxon>
        <taxon>Bacillariophyceae</taxon>
        <taxon>Bacillariophycidae</taxon>
        <taxon>Naviculales</taxon>
        <taxon>Naviculaceae</taxon>
        <taxon>Seminavis</taxon>
    </lineage>
</organism>
<proteinExistence type="inferred from homology"/>
<comment type="similarity">
    <text evidence="6">Belongs to the PsbX family. Type 1 subfamily.</text>
</comment>